<evidence type="ECO:0000313" key="2">
    <source>
        <dbReference type="EMBL" id="CAA6812759.1"/>
    </source>
</evidence>
<dbReference type="EMBL" id="CACVAQ010000191">
    <property type="protein sequence ID" value="CAA6812759.1"/>
    <property type="molecule type" value="Genomic_DNA"/>
</dbReference>
<organism evidence="2">
    <name type="scientific">uncultured Aureispira sp</name>
    <dbReference type="NCBI Taxonomy" id="1331704"/>
    <lineage>
        <taxon>Bacteria</taxon>
        <taxon>Pseudomonadati</taxon>
        <taxon>Bacteroidota</taxon>
        <taxon>Saprospiria</taxon>
        <taxon>Saprospirales</taxon>
        <taxon>Saprospiraceae</taxon>
        <taxon>Aureispira</taxon>
        <taxon>environmental samples</taxon>
    </lineage>
</organism>
<protein>
    <submittedName>
        <fullName evidence="2">Uncharacterized protein</fullName>
    </submittedName>
</protein>
<gene>
    <name evidence="2" type="ORF">HELGO_WM39042</name>
</gene>
<proteinExistence type="predicted"/>
<feature type="transmembrane region" description="Helical" evidence="1">
    <location>
        <begin position="203"/>
        <end position="222"/>
    </location>
</feature>
<name>A0A6S6SQN4_9BACT</name>
<keyword evidence="1" id="KW-0812">Transmembrane</keyword>
<keyword evidence="1" id="KW-1133">Transmembrane helix</keyword>
<keyword evidence="1" id="KW-0472">Membrane</keyword>
<sequence>MVYFLNYLKKTVFKSSFWGILLMLLFPLLLRANYLEEYVAASKGTSAQVFYENLSFDSLLNVPATDQVGYYASIETVLEAHDRQADTFFLVFSEHYLKQNPVDVKDIASLERAVSLGKFLIGKETKYYAIAADYVFTTVTDAMTIGFKEETLDKSNDAILSIVAELKKQQYLVSIPTSNLDKGIHHLKKGNLKYIWSRLWFDYPVLCIVGVLSFCFVIYLMFKKVKKS</sequence>
<reference evidence="2" key="1">
    <citation type="submission" date="2020-01" db="EMBL/GenBank/DDBJ databases">
        <authorList>
            <person name="Meier V. D."/>
            <person name="Meier V D."/>
        </authorList>
    </citation>
    <scope>NUCLEOTIDE SEQUENCE</scope>
    <source>
        <strain evidence="2">HLG_WM_MAG_10</strain>
    </source>
</reference>
<accession>A0A6S6SQN4</accession>
<dbReference type="AlphaFoldDB" id="A0A6S6SQN4"/>
<feature type="transmembrane region" description="Helical" evidence="1">
    <location>
        <begin position="12"/>
        <end position="30"/>
    </location>
</feature>
<evidence type="ECO:0000256" key="1">
    <source>
        <dbReference type="SAM" id="Phobius"/>
    </source>
</evidence>